<dbReference type="OrthoDB" id="269227at2759"/>
<accession>A0A4Y2PJR4</accession>
<evidence type="ECO:0000256" key="1">
    <source>
        <dbReference type="ARBA" id="ARBA00010790"/>
    </source>
</evidence>
<dbReference type="SUPFAM" id="SSF51905">
    <property type="entry name" value="FAD/NAD(P)-binding domain"/>
    <property type="match status" value="1"/>
</dbReference>
<dbReference type="Gene3D" id="3.50.50.60">
    <property type="entry name" value="FAD/NAD(P)-binding domain"/>
    <property type="match status" value="1"/>
</dbReference>
<evidence type="ECO:0000313" key="3">
    <source>
        <dbReference type="EMBL" id="GBN50437.1"/>
    </source>
</evidence>
<comment type="similarity">
    <text evidence="1">Belongs to the GMC oxidoreductase family.</text>
</comment>
<evidence type="ECO:0000259" key="2">
    <source>
        <dbReference type="Pfam" id="PF05199"/>
    </source>
</evidence>
<gene>
    <name evidence="3" type="primary">Gld_67</name>
    <name evidence="3" type="ORF">AVEN_180896_1</name>
</gene>
<dbReference type="AlphaFoldDB" id="A0A4Y2PJR4"/>
<dbReference type="InterPro" id="IPR036188">
    <property type="entry name" value="FAD/NAD-bd_sf"/>
</dbReference>
<dbReference type="Proteomes" id="UP000499080">
    <property type="component" value="Unassembled WGS sequence"/>
</dbReference>
<dbReference type="InterPro" id="IPR007867">
    <property type="entry name" value="GMC_OxRtase_C"/>
</dbReference>
<reference evidence="3 4" key="1">
    <citation type="journal article" date="2019" name="Sci. Rep.">
        <title>Orb-weaving spider Araneus ventricosus genome elucidates the spidroin gene catalogue.</title>
        <authorList>
            <person name="Kono N."/>
            <person name="Nakamura H."/>
            <person name="Ohtoshi R."/>
            <person name="Moran D.A.P."/>
            <person name="Shinohara A."/>
            <person name="Yoshida Y."/>
            <person name="Fujiwara M."/>
            <person name="Mori M."/>
            <person name="Tomita M."/>
            <person name="Arakawa K."/>
        </authorList>
    </citation>
    <scope>NUCLEOTIDE SEQUENCE [LARGE SCALE GENOMIC DNA]</scope>
</reference>
<organism evidence="3 4">
    <name type="scientific">Araneus ventricosus</name>
    <name type="common">Orbweaver spider</name>
    <name type="synonym">Epeira ventricosa</name>
    <dbReference type="NCBI Taxonomy" id="182803"/>
    <lineage>
        <taxon>Eukaryota</taxon>
        <taxon>Metazoa</taxon>
        <taxon>Ecdysozoa</taxon>
        <taxon>Arthropoda</taxon>
        <taxon>Chelicerata</taxon>
        <taxon>Arachnida</taxon>
        <taxon>Araneae</taxon>
        <taxon>Araneomorphae</taxon>
        <taxon>Entelegynae</taxon>
        <taxon>Araneoidea</taxon>
        <taxon>Araneidae</taxon>
        <taxon>Araneus</taxon>
    </lineage>
</organism>
<keyword evidence="4" id="KW-1185">Reference proteome</keyword>
<evidence type="ECO:0000313" key="4">
    <source>
        <dbReference type="Proteomes" id="UP000499080"/>
    </source>
</evidence>
<dbReference type="EMBL" id="BGPR01011265">
    <property type="protein sequence ID" value="GBN50437.1"/>
    <property type="molecule type" value="Genomic_DNA"/>
</dbReference>
<protein>
    <submittedName>
        <fullName evidence="3">Glucose dehydrogenase [FAD, quinone]</fullName>
    </submittedName>
</protein>
<proteinExistence type="inferred from homology"/>
<dbReference type="PANTHER" id="PTHR11552">
    <property type="entry name" value="GLUCOSE-METHANOL-CHOLINE GMC OXIDOREDUCTASE"/>
    <property type="match status" value="1"/>
</dbReference>
<dbReference type="GO" id="GO:0016614">
    <property type="term" value="F:oxidoreductase activity, acting on CH-OH group of donors"/>
    <property type="evidence" value="ECO:0007669"/>
    <property type="project" value="InterPro"/>
</dbReference>
<name>A0A4Y2PJR4_ARAVE</name>
<sequence length="122" mass="13301">MTGLKTCHRIATSERLQRVGSRPFDALFPGCEQFSEDEDNYFECVARSLNIAFNHAVGTAKMGDPADPTTVVDPQLRVKGVKGLRVVDASVMPIIPNPYIATIMIGEKAADVIKEAINRPVT</sequence>
<dbReference type="SUPFAM" id="SSF54373">
    <property type="entry name" value="FAD-linked reductases, C-terminal domain"/>
    <property type="match status" value="1"/>
</dbReference>
<dbReference type="GO" id="GO:0050660">
    <property type="term" value="F:flavin adenine dinucleotide binding"/>
    <property type="evidence" value="ECO:0007669"/>
    <property type="project" value="InterPro"/>
</dbReference>
<dbReference type="InterPro" id="IPR012132">
    <property type="entry name" value="GMC_OxRdtase"/>
</dbReference>
<dbReference type="Gene3D" id="3.30.560.10">
    <property type="entry name" value="Glucose Oxidase, domain 3"/>
    <property type="match status" value="1"/>
</dbReference>
<feature type="domain" description="Glucose-methanol-choline oxidoreductase C-terminal" evidence="2">
    <location>
        <begin position="2"/>
        <end position="106"/>
    </location>
</feature>
<dbReference type="PANTHER" id="PTHR11552:SF227">
    <property type="entry name" value="GLUCOSE DEHYDROGENASE [FAD, QUINONE]-LIKE PROTEIN"/>
    <property type="match status" value="1"/>
</dbReference>
<comment type="caution">
    <text evidence="3">The sequence shown here is derived from an EMBL/GenBank/DDBJ whole genome shotgun (WGS) entry which is preliminary data.</text>
</comment>
<dbReference type="Pfam" id="PF05199">
    <property type="entry name" value="GMC_oxred_C"/>
    <property type="match status" value="1"/>
</dbReference>